<keyword evidence="3 4" id="KW-0548">Nucleotidyltransferase</keyword>
<sequence>MSKPVGLFVGRFQPFHRGHLLVLQGMVKMCRKIYIVIGGSSTQDKENPFTFAERKEMIQRALQEEDIIPLFDVEFETVADQEGDEIWTQEVLEKTPGVEKVWTGNEQVEKCFAGKGIEIQKIKEVPGISATEVRRLMKEGGDWEELVPEDAARYMKEIEGVKRIKILK</sequence>
<keyword evidence="4" id="KW-0067">ATP-binding</keyword>
<dbReference type="PANTHER" id="PTHR21342">
    <property type="entry name" value="PHOSPHOPANTETHEINE ADENYLYLTRANSFERASE"/>
    <property type="match status" value="1"/>
</dbReference>
<accession>A0A0G1RVG1</accession>
<feature type="domain" description="Cytidyltransferase-like" evidence="5">
    <location>
        <begin position="7"/>
        <end position="135"/>
    </location>
</feature>
<gene>
    <name evidence="6" type="ORF">UX45_C0006G0025</name>
</gene>
<dbReference type="InterPro" id="IPR006418">
    <property type="entry name" value="NMN_Atrans_arc"/>
</dbReference>
<dbReference type="NCBIfam" id="TIGR00125">
    <property type="entry name" value="cyt_tran_rel"/>
    <property type="match status" value="1"/>
</dbReference>
<name>A0A0G1RVG1_9BACT</name>
<protein>
    <recommendedName>
        <fullName evidence="4">Nicotinamide-nucleotide adenylyltransferase</fullName>
        <ecNumber evidence="4">2.7.7.1</ecNumber>
    </recommendedName>
    <alternativeName>
        <fullName evidence="4">NAD(+) diphosphorylase</fullName>
    </alternativeName>
    <alternativeName>
        <fullName evidence="4">NAD(+) pyrophosphorylase</fullName>
    </alternativeName>
    <alternativeName>
        <fullName evidence="4">NMN adenylyltransferase</fullName>
    </alternativeName>
</protein>
<evidence type="ECO:0000256" key="3">
    <source>
        <dbReference type="ARBA" id="ARBA00022695"/>
    </source>
</evidence>
<keyword evidence="4" id="KW-0547">Nucleotide-binding</keyword>
<dbReference type="EMBL" id="LCMG01000006">
    <property type="protein sequence ID" value="KKU33973.1"/>
    <property type="molecule type" value="Genomic_DNA"/>
</dbReference>
<dbReference type="PANTHER" id="PTHR21342:SF0">
    <property type="entry name" value="BIFUNCTIONAL NMN ADENYLYLTRANSFERASE_NUDIX HYDROLASE"/>
    <property type="match status" value="1"/>
</dbReference>
<comment type="subcellular location">
    <subcellularLocation>
        <location evidence="4">Cytoplasm</location>
    </subcellularLocation>
</comment>
<dbReference type="GO" id="GO:0005524">
    <property type="term" value="F:ATP binding"/>
    <property type="evidence" value="ECO:0007669"/>
    <property type="project" value="UniProtKB-KW"/>
</dbReference>
<comment type="catalytic activity">
    <reaction evidence="4">
        <text>beta-nicotinamide D-ribonucleotide + ATP + H(+) = diphosphate + NAD(+)</text>
        <dbReference type="Rhea" id="RHEA:21360"/>
        <dbReference type="ChEBI" id="CHEBI:14649"/>
        <dbReference type="ChEBI" id="CHEBI:15378"/>
        <dbReference type="ChEBI" id="CHEBI:30616"/>
        <dbReference type="ChEBI" id="CHEBI:33019"/>
        <dbReference type="ChEBI" id="CHEBI:57540"/>
        <dbReference type="EC" id="2.7.7.1"/>
    </reaction>
</comment>
<dbReference type="GO" id="GO:0005737">
    <property type="term" value="C:cytoplasm"/>
    <property type="evidence" value="ECO:0007669"/>
    <property type="project" value="UniProtKB-SubCell"/>
</dbReference>
<keyword evidence="4" id="KW-0662">Pyridine nucleotide biosynthesis</keyword>
<dbReference type="GO" id="GO:0000309">
    <property type="term" value="F:nicotinamide-nucleotide adenylyltransferase activity"/>
    <property type="evidence" value="ECO:0007669"/>
    <property type="project" value="UniProtKB-UniRule"/>
</dbReference>
<dbReference type="InterPro" id="IPR004821">
    <property type="entry name" value="Cyt_trans-like"/>
</dbReference>
<comment type="similarity">
    <text evidence="1 4">Belongs to the archaeal NMN adenylyltransferase family.</text>
</comment>
<keyword evidence="4" id="KW-0963">Cytoplasm</keyword>
<dbReference type="GO" id="GO:0009435">
    <property type="term" value="P:NAD+ biosynthetic process"/>
    <property type="evidence" value="ECO:0007669"/>
    <property type="project" value="UniProtKB-UniRule"/>
</dbReference>
<keyword evidence="4" id="KW-0520">NAD</keyword>
<organism evidence="6 7">
    <name type="scientific">Candidatus Uhrbacteria bacterium GW2011_GWF2_46_218</name>
    <dbReference type="NCBI Taxonomy" id="1619001"/>
    <lineage>
        <taxon>Bacteria</taxon>
        <taxon>Candidatus Uhriibacteriota</taxon>
    </lineage>
</organism>
<dbReference type="HAMAP" id="MF_00243">
    <property type="entry name" value="NMN_adenylyltr"/>
    <property type="match status" value="1"/>
</dbReference>
<dbReference type="UniPathway" id="UPA00253">
    <property type="reaction ID" value="UER00600"/>
</dbReference>
<keyword evidence="2 4" id="KW-0808">Transferase</keyword>
<dbReference type="InterPro" id="IPR014729">
    <property type="entry name" value="Rossmann-like_a/b/a_fold"/>
</dbReference>
<dbReference type="EC" id="2.7.7.1" evidence="4"/>
<dbReference type="SUPFAM" id="SSF52374">
    <property type="entry name" value="Nucleotidylyl transferase"/>
    <property type="match status" value="1"/>
</dbReference>
<reference evidence="6 7" key="1">
    <citation type="journal article" date="2015" name="Nature">
        <title>rRNA introns, odd ribosomes, and small enigmatic genomes across a large radiation of phyla.</title>
        <authorList>
            <person name="Brown C.T."/>
            <person name="Hug L.A."/>
            <person name="Thomas B.C."/>
            <person name="Sharon I."/>
            <person name="Castelle C.J."/>
            <person name="Singh A."/>
            <person name="Wilkins M.J."/>
            <person name="Williams K.H."/>
            <person name="Banfield J.F."/>
        </authorList>
    </citation>
    <scope>NUCLEOTIDE SEQUENCE [LARGE SCALE GENOMIC DNA]</scope>
</reference>
<comment type="caution">
    <text evidence="6">The sequence shown here is derived from an EMBL/GenBank/DDBJ whole genome shotgun (WGS) entry which is preliminary data.</text>
</comment>
<dbReference type="Gene3D" id="3.40.50.620">
    <property type="entry name" value="HUPs"/>
    <property type="match status" value="1"/>
</dbReference>
<dbReference type="Proteomes" id="UP000034705">
    <property type="component" value="Unassembled WGS sequence"/>
</dbReference>
<proteinExistence type="inferred from homology"/>
<evidence type="ECO:0000313" key="7">
    <source>
        <dbReference type="Proteomes" id="UP000034705"/>
    </source>
</evidence>
<evidence type="ECO:0000313" key="6">
    <source>
        <dbReference type="EMBL" id="KKU33973.1"/>
    </source>
</evidence>
<evidence type="ECO:0000256" key="4">
    <source>
        <dbReference type="HAMAP-Rule" id="MF_00243"/>
    </source>
</evidence>
<dbReference type="AlphaFoldDB" id="A0A0G1RVG1"/>
<evidence type="ECO:0000259" key="5">
    <source>
        <dbReference type="Pfam" id="PF01467"/>
    </source>
</evidence>
<evidence type="ECO:0000256" key="2">
    <source>
        <dbReference type="ARBA" id="ARBA00022679"/>
    </source>
</evidence>
<evidence type="ECO:0000256" key="1">
    <source>
        <dbReference type="ARBA" id="ARBA00010124"/>
    </source>
</evidence>
<comment type="pathway">
    <text evidence="4">Cofactor biosynthesis; NAD(+) biosynthesis; NAD(+) from nicotinamide D-ribonucleotide: step 1/1.</text>
</comment>
<dbReference type="Pfam" id="PF01467">
    <property type="entry name" value="CTP_transf_like"/>
    <property type="match status" value="1"/>
</dbReference>